<dbReference type="Gene3D" id="2.30.33.40">
    <property type="entry name" value="GroES chaperonin"/>
    <property type="match status" value="1"/>
</dbReference>
<dbReference type="RefSeq" id="WP_125120378.1">
    <property type="nucleotide sequence ID" value="NZ_AP019309.1"/>
</dbReference>
<evidence type="ECO:0000256" key="4">
    <source>
        <dbReference type="RuleBase" id="RU000535"/>
    </source>
</evidence>
<dbReference type="GO" id="GO:0005524">
    <property type="term" value="F:ATP binding"/>
    <property type="evidence" value="ECO:0007669"/>
    <property type="project" value="InterPro"/>
</dbReference>
<proteinExistence type="inferred from homology"/>
<evidence type="ECO:0000256" key="2">
    <source>
        <dbReference type="ARBA" id="ARBA00023186"/>
    </source>
</evidence>
<comment type="similarity">
    <text evidence="1 3 4">Belongs to the GroES chaperonin family.</text>
</comment>
<dbReference type="Pfam" id="PF00166">
    <property type="entry name" value="Cpn10"/>
    <property type="match status" value="1"/>
</dbReference>
<comment type="subunit">
    <text evidence="3">Heptamer of 7 subunits arranged in a ring. Interacts with the chaperonin GroEL.</text>
</comment>
<dbReference type="HAMAP" id="MF_00580">
    <property type="entry name" value="CH10"/>
    <property type="match status" value="1"/>
</dbReference>
<dbReference type="PANTHER" id="PTHR10772:SF63">
    <property type="entry name" value="20 KDA CHAPERONIN, CHLOROPLASTIC"/>
    <property type="match status" value="1"/>
</dbReference>
<dbReference type="GO" id="GO:0005737">
    <property type="term" value="C:cytoplasm"/>
    <property type="evidence" value="ECO:0007669"/>
    <property type="project" value="UniProtKB-SubCell"/>
</dbReference>
<reference evidence="5 6" key="1">
    <citation type="submission" date="2018-11" db="EMBL/GenBank/DDBJ databases">
        <title>Novel Erysipelotrichaceae bacterium isolated from small intestine of a swine.</title>
        <authorList>
            <person name="Kim J.S."/>
            <person name="Choe H."/>
            <person name="Lee Y.R."/>
            <person name="Kim K.M."/>
            <person name="Park D.S."/>
        </authorList>
    </citation>
    <scope>NUCLEOTIDE SEQUENCE [LARGE SCALE GENOMIC DNA]</scope>
    <source>
        <strain evidence="5 6">SG0102</strain>
    </source>
</reference>
<evidence type="ECO:0000256" key="3">
    <source>
        <dbReference type="HAMAP-Rule" id="MF_00580"/>
    </source>
</evidence>
<organism evidence="5 6">
    <name type="scientific">Intestinibaculum porci</name>
    <dbReference type="NCBI Taxonomy" id="2487118"/>
    <lineage>
        <taxon>Bacteria</taxon>
        <taxon>Bacillati</taxon>
        <taxon>Bacillota</taxon>
        <taxon>Erysipelotrichia</taxon>
        <taxon>Erysipelotrichales</taxon>
        <taxon>Erysipelotrichaceae</taxon>
        <taxon>Intestinibaculum</taxon>
    </lineage>
</organism>
<evidence type="ECO:0000313" key="5">
    <source>
        <dbReference type="EMBL" id="BBH27675.1"/>
    </source>
</evidence>
<dbReference type="InParanoid" id="A0A3G9JH57"/>
<accession>A0A3G9JH57</accession>
<dbReference type="Proteomes" id="UP000268059">
    <property type="component" value="Chromosome"/>
</dbReference>
<protein>
    <recommendedName>
        <fullName evidence="3">Co-chaperonin GroES</fullName>
    </recommendedName>
    <alternativeName>
        <fullName evidence="3">10 kDa chaperonin</fullName>
    </alternativeName>
    <alternativeName>
        <fullName evidence="3">Chaperonin-10</fullName>
        <shortName evidence="3">Cpn10</shortName>
    </alternativeName>
</protein>
<gene>
    <name evidence="3 5" type="primary">groS</name>
    <name evidence="3" type="synonym">groES</name>
    <name evidence="5" type="ORF">SG0102_26090</name>
</gene>
<dbReference type="SUPFAM" id="SSF50129">
    <property type="entry name" value="GroES-like"/>
    <property type="match status" value="1"/>
</dbReference>
<dbReference type="InterPro" id="IPR020818">
    <property type="entry name" value="Chaperonin_GroES"/>
</dbReference>
<comment type="function">
    <text evidence="3 4">Together with the chaperonin GroEL, plays an essential role in assisting protein folding. The GroEL-GroES system forms a nano-cage that allows encapsulation of the non-native substrate proteins and provides a physical environment optimized to promote and accelerate protein folding. GroES binds to the apical surface of the GroEL ring, thereby capping the opening of the GroEL channel.</text>
</comment>
<dbReference type="CDD" id="cd00320">
    <property type="entry name" value="cpn10"/>
    <property type="match status" value="1"/>
</dbReference>
<dbReference type="GO" id="GO:0051087">
    <property type="term" value="F:protein-folding chaperone binding"/>
    <property type="evidence" value="ECO:0007669"/>
    <property type="project" value="TreeGrafter"/>
</dbReference>
<dbReference type="EMBL" id="AP019309">
    <property type="protein sequence ID" value="BBH27675.1"/>
    <property type="molecule type" value="Genomic_DNA"/>
</dbReference>
<dbReference type="FunFam" id="2.30.33.40:FF:000001">
    <property type="entry name" value="10 kDa chaperonin"/>
    <property type="match status" value="1"/>
</dbReference>
<dbReference type="SMART" id="SM00883">
    <property type="entry name" value="Cpn10"/>
    <property type="match status" value="1"/>
</dbReference>
<keyword evidence="2 3" id="KW-0143">Chaperone</keyword>
<dbReference type="GO" id="GO:0051082">
    <property type="term" value="F:unfolded protein binding"/>
    <property type="evidence" value="ECO:0007669"/>
    <property type="project" value="TreeGrafter"/>
</dbReference>
<dbReference type="PRINTS" id="PR00297">
    <property type="entry name" value="CHAPERONIN10"/>
</dbReference>
<dbReference type="GO" id="GO:0044183">
    <property type="term" value="F:protein folding chaperone"/>
    <property type="evidence" value="ECO:0007669"/>
    <property type="project" value="InterPro"/>
</dbReference>
<dbReference type="PANTHER" id="PTHR10772">
    <property type="entry name" value="10 KDA HEAT SHOCK PROTEIN"/>
    <property type="match status" value="1"/>
</dbReference>
<evidence type="ECO:0000256" key="1">
    <source>
        <dbReference type="ARBA" id="ARBA00006975"/>
    </source>
</evidence>
<comment type="subcellular location">
    <subcellularLocation>
        <location evidence="3">Cytoplasm</location>
    </subcellularLocation>
</comment>
<dbReference type="AlphaFoldDB" id="A0A3G9JH57"/>
<evidence type="ECO:0000313" key="6">
    <source>
        <dbReference type="Proteomes" id="UP000268059"/>
    </source>
</evidence>
<dbReference type="InterPro" id="IPR037124">
    <property type="entry name" value="Chaperonin_GroES_sf"/>
</dbReference>
<dbReference type="KEGG" id="ebm:SG0102_26090"/>
<keyword evidence="3" id="KW-0963">Cytoplasm</keyword>
<name>A0A3G9JH57_9FIRM</name>
<keyword evidence="6" id="KW-1185">Reference proteome</keyword>
<dbReference type="OrthoDB" id="9806791at2"/>
<dbReference type="FunCoup" id="A0A3G9JH57">
    <property type="interactions" value="346"/>
</dbReference>
<dbReference type="GO" id="GO:0046872">
    <property type="term" value="F:metal ion binding"/>
    <property type="evidence" value="ECO:0007669"/>
    <property type="project" value="TreeGrafter"/>
</dbReference>
<dbReference type="InterPro" id="IPR011032">
    <property type="entry name" value="GroES-like_sf"/>
</dbReference>
<sequence length="86" mass="9428">MLKPLYKNVVLQKEEVEQKTASGIILSTETKELPSIGKVIAVGPKCESGLKVGDKVVFKQYSGTKVTLDEVEYTVIDEEDILASVE</sequence>